<evidence type="ECO:0000259" key="1">
    <source>
        <dbReference type="Pfam" id="PF05658"/>
    </source>
</evidence>
<feature type="domain" description="Trimeric autotransporter adhesin YadA-like head" evidence="1">
    <location>
        <begin position="222"/>
        <end position="247"/>
    </location>
</feature>
<dbReference type="Pfam" id="PF05658">
    <property type="entry name" value="YadA_head"/>
    <property type="match status" value="4"/>
</dbReference>
<protein>
    <recommendedName>
        <fullName evidence="1">Trimeric autotransporter adhesin YadA-like head domain-containing protein</fullName>
    </recommendedName>
</protein>
<evidence type="ECO:0000313" key="2">
    <source>
        <dbReference type="EMBL" id="GLB50081.1"/>
    </source>
</evidence>
<accession>A0ABQ5MLA0</accession>
<feature type="domain" description="Trimeric autotransporter adhesin YadA-like head" evidence="1">
    <location>
        <begin position="281"/>
        <end position="303"/>
    </location>
</feature>
<comment type="caution">
    <text evidence="2">The sequence shown here is derived from an EMBL/GenBank/DDBJ whole genome shotgun (WGS) entry which is preliminary data.</text>
</comment>
<name>A0ABQ5MLA0_9FLAO</name>
<proteinExistence type="predicted"/>
<keyword evidence="3" id="KW-1185">Reference proteome</keyword>
<dbReference type="Gene3D" id="2.150.10.10">
    <property type="entry name" value="Serralysin-like metalloprotease, C-terminal"/>
    <property type="match status" value="2"/>
</dbReference>
<feature type="domain" description="Trimeric autotransporter adhesin YadA-like head" evidence="1">
    <location>
        <begin position="182"/>
        <end position="205"/>
    </location>
</feature>
<dbReference type="InterPro" id="IPR008640">
    <property type="entry name" value="Adhesin_Head_dom"/>
</dbReference>
<organism evidence="2 3">
    <name type="scientific">Neptunitalea lumnitzerae</name>
    <dbReference type="NCBI Taxonomy" id="2965509"/>
    <lineage>
        <taxon>Bacteria</taxon>
        <taxon>Pseudomonadati</taxon>
        <taxon>Bacteroidota</taxon>
        <taxon>Flavobacteriia</taxon>
        <taxon>Flavobacteriales</taxon>
        <taxon>Flavobacteriaceae</taxon>
        <taxon>Neptunitalea</taxon>
    </lineage>
</organism>
<evidence type="ECO:0000313" key="3">
    <source>
        <dbReference type="Proteomes" id="UP001143543"/>
    </source>
</evidence>
<dbReference type="Proteomes" id="UP001143543">
    <property type="component" value="Unassembled WGS sequence"/>
</dbReference>
<sequence>MTPFNFSFKVIALTVTFLLCFCFSTYCQVGIGTTNPDSSSALEIFSNNKGLLIPRVSLSSTADVSTISNPTEYLLVFNTATTTDLTPGLVYWKNGTWLRLLNTTDVSSEVDVDSLWALGGNNISNGQFLGTTNYQQLNFRANDVTIAQFHPNGSVALGRDAVISPSYHSFAIGEGANASGQQDAYAFGTYSNASGNASVAIGMNSVATQTNSMSFGPYAVSSGYRSMALGSNASASNNNAVAFGAYSSVSGQNSYALGYSTVVSGSNSAAVGYDSEIISYNSYSLGSRAYVSGANSIAIGYEAVADNPNTIILGNTSTNTYNRTKVGIGLTNPTANLDISGTMKYADGTEGTGKLLVSDANGNASWVDSSVALGGGSAVFGEIYSSGSTEQTFNWNGNISVLTFGSSNYENNVTATNSTISPDVSGLYRITFTISLRKGSGNSIDLRMFLATNGNTSNPVPASSAYVSLDSNSTNKTITINKFIHLDAGDNIGVYWEKIGGNSNVFYLLPQGSSFNIELLNYNY</sequence>
<dbReference type="EMBL" id="BRVO01000003">
    <property type="protein sequence ID" value="GLB50081.1"/>
    <property type="molecule type" value="Genomic_DNA"/>
</dbReference>
<dbReference type="SUPFAM" id="SSF101967">
    <property type="entry name" value="Adhesin YadA, collagen-binding domain"/>
    <property type="match status" value="2"/>
</dbReference>
<dbReference type="InterPro" id="IPR011049">
    <property type="entry name" value="Serralysin-like_metalloprot_C"/>
</dbReference>
<reference evidence="2" key="1">
    <citation type="submission" date="2022-07" db="EMBL/GenBank/DDBJ databases">
        <title>Taxonomy of Novel Oxalotrophic and Methylotrophic Bacteria.</title>
        <authorList>
            <person name="Sahin N."/>
            <person name="Tani A."/>
        </authorList>
    </citation>
    <scope>NUCLEOTIDE SEQUENCE</scope>
    <source>
        <strain evidence="2">Y10</strain>
    </source>
</reference>
<feature type="domain" description="Trimeric autotransporter adhesin YadA-like head" evidence="1">
    <location>
        <begin position="250"/>
        <end position="275"/>
    </location>
</feature>
<gene>
    <name evidence="2" type="ORF">Y10_24490</name>
</gene>
<dbReference type="CDD" id="cd12820">
    <property type="entry name" value="LbR_YadA-like"/>
    <property type="match status" value="1"/>
</dbReference>